<feature type="compositionally biased region" description="Low complexity" evidence="8">
    <location>
        <begin position="39"/>
        <end position="67"/>
    </location>
</feature>
<keyword evidence="7" id="KW-0234">DNA repair</keyword>
<dbReference type="Pfam" id="PF03167">
    <property type="entry name" value="UDG"/>
    <property type="match status" value="1"/>
</dbReference>
<keyword evidence="5" id="KW-0408">Iron</keyword>
<dbReference type="GO" id="GO:0097506">
    <property type="term" value="F:deaminated base DNA N-glycosylase activity"/>
    <property type="evidence" value="ECO:0007669"/>
    <property type="project" value="UniProtKB-ARBA"/>
</dbReference>
<evidence type="ECO:0000256" key="3">
    <source>
        <dbReference type="ARBA" id="ARBA00022763"/>
    </source>
</evidence>
<dbReference type="OrthoDB" id="5290748at2"/>
<accession>A0A2R3QCY0</accession>
<evidence type="ECO:0000256" key="2">
    <source>
        <dbReference type="ARBA" id="ARBA00022723"/>
    </source>
</evidence>
<gene>
    <name evidence="10" type="ORF">C6568_10320</name>
</gene>
<name>A0A2R3QCY0_9BURK</name>
<evidence type="ECO:0000256" key="1">
    <source>
        <dbReference type="ARBA" id="ARBA00022485"/>
    </source>
</evidence>
<evidence type="ECO:0000259" key="9">
    <source>
        <dbReference type="Pfam" id="PF03167"/>
    </source>
</evidence>
<keyword evidence="3" id="KW-0227">DNA damage</keyword>
<reference evidence="10 11" key="1">
    <citation type="submission" date="2018-03" db="EMBL/GenBank/DDBJ databases">
        <title>Genome sequencing of Melaminivora sp.</title>
        <authorList>
            <person name="Kim S.-J."/>
            <person name="Heo J."/>
            <person name="Ahn J.-H."/>
            <person name="Kwon S.-W."/>
        </authorList>
    </citation>
    <scope>NUCLEOTIDE SEQUENCE [LARGE SCALE GENOMIC DNA]</scope>
    <source>
        <strain evidence="10 11">SC2-9</strain>
    </source>
</reference>
<dbReference type="GO" id="GO:0006281">
    <property type="term" value="P:DNA repair"/>
    <property type="evidence" value="ECO:0007669"/>
    <property type="project" value="UniProtKB-KW"/>
</dbReference>
<dbReference type="SUPFAM" id="SSF52141">
    <property type="entry name" value="Uracil-DNA glycosylase-like"/>
    <property type="match status" value="1"/>
</dbReference>
<dbReference type="RefSeq" id="WP_106684052.1">
    <property type="nucleotide sequence ID" value="NZ_CP027667.1"/>
</dbReference>
<dbReference type="GO" id="GO:0046872">
    <property type="term" value="F:metal ion binding"/>
    <property type="evidence" value="ECO:0007669"/>
    <property type="project" value="UniProtKB-KW"/>
</dbReference>
<keyword evidence="6" id="KW-0411">Iron-sulfur</keyword>
<evidence type="ECO:0000256" key="8">
    <source>
        <dbReference type="SAM" id="MobiDB-lite"/>
    </source>
</evidence>
<dbReference type="InterPro" id="IPR005122">
    <property type="entry name" value="Uracil-DNA_glycosylase-like"/>
</dbReference>
<dbReference type="PANTHER" id="PTHR33693:SF1">
    <property type="entry name" value="TYPE-4 URACIL-DNA GLYCOSYLASE"/>
    <property type="match status" value="1"/>
</dbReference>
<feature type="domain" description="Uracil-DNA glycosylase-like" evidence="9">
    <location>
        <begin position="118"/>
        <end position="240"/>
    </location>
</feature>
<dbReference type="Proteomes" id="UP000237925">
    <property type="component" value="Chromosome"/>
</dbReference>
<keyword evidence="4" id="KW-0378">Hydrolase</keyword>
<evidence type="ECO:0000256" key="6">
    <source>
        <dbReference type="ARBA" id="ARBA00023014"/>
    </source>
</evidence>
<dbReference type="GO" id="GO:0051539">
    <property type="term" value="F:4 iron, 4 sulfur cluster binding"/>
    <property type="evidence" value="ECO:0007669"/>
    <property type="project" value="UniProtKB-KW"/>
</dbReference>
<keyword evidence="1" id="KW-0004">4Fe-4S</keyword>
<evidence type="ECO:0000256" key="7">
    <source>
        <dbReference type="ARBA" id="ARBA00023204"/>
    </source>
</evidence>
<dbReference type="EMBL" id="CP027667">
    <property type="protein sequence ID" value="AVO49620.1"/>
    <property type="molecule type" value="Genomic_DNA"/>
</dbReference>
<evidence type="ECO:0000313" key="10">
    <source>
        <dbReference type="EMBL" id="AVO49620.1"/>
    </source>
</evidence>
<keyword evidence="2" id="KW-0479">Metal-binding</keyword>
<dbReference type="PANTHER" id="PTHR33693">
    <property type="entry name" value="TYPE-5 URACIL-DNA GLYCOSYLASE"/>
    <property type="match status" value="1"/>
</dbReference>
<proteinExistence type="predicted"/>
<dbReference type="AlphaFoldDB" id="A0A2R3QCY0"/>
<evidence type="ECO:0000313" key="11">
    <source>
        <dbReference type="Proteomes" id="UP000237925"/>
    </source>
</evidence>
<keyword evidence="11" id="KW-1185">Reference proteome</keyword>
<organism evidence="10 11">
    <name type="scientific">Melaminivora suipulveris</name>
    <dbReference type="NCBI Taxonomy" id="2109913"/>
    <lineage>
        <taxon>Bacteria</taxon>
        <taxon>Pseudomonadati</taxon>
        <taxon>Pseudomonadota</taxon>
        <taxon>Betaproteobacteria</taxon>
        <taxon>Burkholderiales</taxon>
        <taxon>Comamonadaceae</taxon>
        <taxon>Melaminivora</taxon>
    </lineage>
</organism>
<sequence>MTLHLDARQRAMLQEMGIALPVAPARAAAAPMPVPPLAQPSAELRGSAPPRQAAARPPAPVAVAPEAAQPAPAAAPASTETAAAQVLLAAPVAPYAVDLQAGPAEPGGWLVLLECAQPGEPLAGDAGLLLNNMLRAIGLHHHQRSTHVAALLPAGAAQPGAAVPAAAGQPLADVLAALRPAMVLLLGRGAARAVLGSHEPLAQLRSSRHRLADGTPAAVSHDPAYLLHAQDAKAAAWLDLCRALARARAQA</sequence>
<evidence type="ECO:0000256" key="5">
    <source>
        <dbReference type="ARBA" id="ARBA00023004"/>
    </source>
</evidence>
<dbReference type="KEGG" id="mela:C6568_10320"/>
<dbReference type="InterPro" id="IPR051536">
    <property type="entry name" value="UDG_Type-4/5"/>
</dbReference>
<dbReference type="Gene3D" id="3.40.470.10">
    <property type="entry name" value="Uracil-DNA glycosylase-like domain"/>
    <property type="match status" value="1"/>
</dbReference>
<evidence type="ECO:0000256" key="4">
    <source>
        <dbReference type="ARBA" id="ARBA00022801"/>
    </source>
</evidence>
<feature type="region of interest" description="Disordered" evidence="8">
    <location>
        <begin position="33"/>
        <end position="67"/>
    </location>
</feature>
<dbReference type="InterPro" id="IPR036895">
    <property type="entry name" value="Uracil-DNA_glycosylase-like_sf"/>
</dbReference>
<protein>
    <recommendedName>
        <fullName evidence="9">Uracil-DNA glycosylase-like domain-containing protein</fullName>
    </recommendedName>
</protein>